<dbReference type="InterPro" id="IPR036397">
    <property type="entry name" value="RNaseH_sf"/>
</dbReference>
<comment type="subcellular location">
    <subcellularLocation>
        <location evidence="1">Nucleus</location>
    </subcellularLocation>
</comment>
<organism evidence="3">
    <name type="scientific">Anoplophora glabripennis</name>
    <name type="common">Asian longhorn beetle</name>
    <name type="synonym">Anoplophora nobilis</name>
    <dbReference type="NCBI Taxonomy" id="217634"/>
    <lineage>
        <taxon>Eukaryota</taxon>
        <taxon>Metazoa</taxon>
        <taxon>Ecdysozoa</taxon>
        <taxon>Arthropoda</taxon>
        <taxon>Hexapoda</taxon>
        <taxon>Insecta</taxon>
        <taxon>Pterygota</taxon>
        <taxon>Neoptera</taxon>
        <taxon>Endopterygota</taxon>
        <taxon>Coleoptera</taxon>
        <taxon>Polyphaga</taxon>
        <taxon>Cucujiformia</taxon>
        <taxon>Chrysomeloidea</taxon>
        <taxon>Cerambycidae</taxon>
        <taxon>Lamiinae</taxon>
        <taxon>Lamiini</taxon>
        <taxon>Anoplophora</taxon>
    </lineage>
</organism>
<sequence>MHLIYGEARGNSRLTCRLYAERFPARILPYHSMFARVHRQLMETGSVVVKKPNSGRSYLLTPEQEEIILNLIEENPEISIRRASSQLEIPRTRIHRFIKRQLLKPFHFQKAQELKVEDLPRRRNFSLWALQRYNLNPGFIRNFFFTDEASFTKDGLINLHNLHYWAMANPFVLRQTRSQEKFSINCWAGIVGDCIIGPYLLPPRLNAESYLNFLEHELPLLMEDVPLGIRRNLFFMHDGAPP</sequence>
<proteinExistence type="predicted"/>
<protein>
    <recommendedName>
        <fullName evidence="2">DUF4817 domain-containing protein</fullName>
    </recommendedName>
</protein>
<dbReference type="EMBL" id="GALX01003618">
    <property type="protein sequence ID" value="JAB64848.1"/>
    <property type="molecule type" value="Transcribed_RNA"/>
</dbReference>
<dbReference type="GO" id="GO:0003676">
    <property type="term" value="F:nucleic acid binding"/>
    <property type="evidence" value="ECO:0007669"/>
    <property type="project" value="InterPro"/>
</dbReference>
<evidence type="ECO:0000259" key="2">
    <source>
        <dbReference type="Pfam" id="PF16087"/>
    </source>
</evidence>
<evidence type="ECO:0000256" key="1">
    <source>
        <dbReference type="ARBA" id="ARBA00004123"/>
    </source>
</evidence>
<dbReference type="Pfam" id="PF16087">
    <property type="entry name" value="DUF4817"/>
    <property type="match status" value="1"/>
</dbReference>
<dbReference type="GO" id="GO:0005634">
    <property type="term" value="C:nucleus"/>
    <property type="evidence" value="ECO:0007669"/>
    <property type="project" value="UniProtKB-SubCell"/>
</dbReference>
<name>V5GX19_ANOGL</name>
<reference evidence="3" key="1">
    <citation type="submission" date="2013-07" db="EMBL/GenBank/DDBJ databases">
        <title>Midgut Transcriptome Profiling of Anoplphora glabripennis, a Lignocellulose Degrading, Wood-Boring Cerambycid.</title>
        <authorList>
            <person name="Scully E.D."/>
            <person name="Hoover K."/>
            <person name="Carlson J.E."/>
            <person name="Tien M."/>
            <person name="Geib S.M."/>
        </authorList>
    </citation>
    <scope>NUCLEOTIDE SEQUENCE</scope>
</reference>
<dbReference type="SUPFAM" id="SSF46689">
    <property type="entry name" value="Homeodomain-like"/>
    <property type="match status" value="1"/>
</dbReference>
<dbReference type="InterPro" id="IPR032135">
    <property type="entry name" value="DUF4817"/>
</dbReference>
<accession>V5GX19</accession>
<dbReference type="PANTHER" id="PTHR47326">
    <property type="entry name" value="TRANSPOSABLE ELEMENT TC3 TRANSPOSASE-LIKE PROTEIN"/>
    <property type="match status" value="1"/>
</dbReference>
<dbReference type="AlphaFoldDB" id="V5GX19"/>
<dbReference type="PANTHER" id="PTHR47326:SF1">
    <property type="entry name" value="HTH PSQ-TYPE DOMAIN-CONTAINING PROTEIN"/>
    <property type="match status" value="1"/>
</dbReference>
<feature type="domain" description="DUF4817" evidence="2">
    <location>
        <begin position="4"/>
        <end position="47"/>
    </location>
</feature>
<dbReference type="InterPro" id="IPR009057">
    <property type="entry name" value="Homeodomain-like_sf"/>
</dbReference>
<evidence type="ECO:0000313" key="3">
    <source>
        <dbReference type="EMBL" id="JAB64848.1"/>
    </source>
</evidence>
<dbReference type="Gene3D" id="3.30.420.10">
    <property type="entry name" value="Ribonuclease H-like superfamily/Ribonuclease H"/>
    <property type="match status" value="1"/>
</dbReference>
<feature type="non-terminal residue" evidence="3">
    <location>
        <position position="242"/>
    </location>
</feature>